<reference evidence="1 2" key="1">
    <citation type="submission" date="2023-01" db="EMBL/GenBank/DDBJ databases">
        <authorList>
            <person name="Whitehead M."/>
        </authorList>
    </citation>
    <scope>NUCLEOTIDE SEQUENCE [LARGE SCALE GENOMIC DNA]</scope>
</reference>
<evidence type="ECO:0000313" key="1">
    <source>
        <dbReference type="EMBL" id="CAI6360585.1"/>
    </source>
</evidence>
<keyword evidence="2" id="KW-1185">Reference proteome</keyword>
<sequence length="72" mass="8091">MISADDVQDKVQTPSLATDLLTEVASAVTADDVDLFAGSSKNYDLCDPHERRIQRICKTIIRRDRNNKKLNT</sequence>
<accession>A0AAV0WX11</accession>
<comment type="caution">
    <text evidence="1">The sequence shown here is derived from an EMBL/GenBank/DDBJ whole genome shotgun (WGS) entry which is preliminary data.</text>
</comment>
<organism evidence="1 2">
    <name type="scientific">Macrosiphum euphorbiae</name>
    <name type="common">potato aphid</name>
    <dbReference type="NCBI Taxonomy" id="13131"/>
    <lineage>
        <taxon>Eukaryota</taxon>
        <taxon>Metazoa</taxon>
        <taxon>Ecdysozoa</taxon>
        <taxon>Arthropoda</taxon>
        <taxon>Hexapoda</taxon>
        <taxon>Insecta</taxon>
        <taxon>Pterygota</taxon>
        <taxon>Neoptera</taxon>
        <taxon>Paraneoptera</taxon>
        <taxon>Hemiptera</taxon>
        <taxon>Sternorrhyncha</taxon>
        <taxon>Aphidomorpha</taxon>
        <taxon>Aphidoidea</taxon>
        <taxon>Aphididae</taxon>
        <taxon>Macrosiphini</taxon>
        <taxon>Macrosiphum</taxon>
    </lineage>
</organism>
<dbReference type="EMBL" id="CARXXK010000003">
    <property type="protein sequence ID" value="CAI6360585.1"/>
    <property type="molecule type" value="Genomic_DNA"/>
</dbReference>
<proteinExistence type="predicted"/>
<dbReference type="AlphaFoldDB" id="A0AAV0WX11"/>
<name>A0AAV0WX11_9HEMI</name>
<protein>
    <submittedName>
        <fullName evidence="1">Uncharacterized protein</fullName>
    </submittedName>
</protein>
<gene>
    <name evidence="1" type="ORF">MEUPH1_LOCUS15872</name>
</gene>
<dbReference type="Proteomes" id="UP001160148">
    <property type="component" value="Unassembled WGS sequence"/>
</dbReference>
<evidence type="ECO:0000313" key="2">
    <source>
        <dbReference type="Proteomes" id="UP001160148"/>
    </source>
</evidence>